<organism evidence="1 2">
    <name type="scientific">Fusobacterium pseudoperiodonticum</name>
    <dbReference type="NCBI Taxonomy" id="2663009"/>
    <lineage>
        <taxon>Bacteria</taxon>
        <taxon>Fusobacteriati</taxon>
        <taxon>Fusobacteriota</taxon>
        <taxon>Fusobacteriia</taxon>
        <taxon>Fusobacteriales</taxon>
        <taxon>Fusobacteriaceae</taxon>
        <taxon>Fusobacterium</taxon>
    </lineage>
</organism>
<evidence type="ECO:0000313" key="1">
    <source>
        <dbReference type="EMBL" id="ATV70154.1"/>
    </source>
</evidence>
<proteinExistence type="predicted"/>
<accession>A0A2D3PTK9</accession>
<dbReference type="RefSeq" id="WP_100026267.1">
    <property type="nucleotide sequence ID" value="NZ_CP024704.1"/>
</dbReference>
<gene>
    <name evidence="1" type="ORF">CTM98_05530</name>
</gene>
<dbReference type="AlphaFoldDB" id="A0A2D3PTK9"/>
<sequence>MRGRQTHFYALKEDFIENIKELEEKLGGLQYIKDDFYYDIPKFEIYDTIENLTNIGTVREGTYDGNFHSQWRYFVLRKGEEFEYKEVQLLDGRYRYDLKNTKGTIIFEPSGLYYDTNCVIKGHMATVSEDERSQFLFKEFKKALLKKMQLPKFGTLYVGKSLIENKEKYRLVYGSPNSPIDADYNISDMVWKEKGRKKK</sequence>
<name>A0A2D3PTK9_9FUSO</name>
<reference evidence="1 2" key="1">
    <citation type="submission" date="2017-11" db="EMBL/GenBank/DDBJ databases">
        <title>Genome sequencing of Fusobacterium periodonticum KCOM 2555.</title>
        <authorList>
            <person name="Kook J.-K."/>
            <person name="Park S.-N."/>
            <person name="Lim Y.K."/>
        </authorList>
    </citation>
    <scope>NUCLEOTIDE SEQUENCE [LARGE SCALE GENOMIC DNA]</scope>
    <source>
        <strain evidence="1 2">KCOM 2555</strain>
    </source>
</reference>
<dbReference type="EMBL" id="CP024704">
    <property type="protein sequence ID" value="ATV70154.1"/>
    <property type="molecule type" value="Genomic_DNA"/>
</dbReference>
<protein>
    <submittedName>
        <fullName evidence="1">Uncharacterized protein</fullName>
    </submittedName>
</protein>
<dbReference type="Proteomes" id="UP000230781">
    <property type="component" value="Chromosome"/>
</dbReference>
<evidence type="ECO:0000313" key="2">
    <source>
        <dbReference type="Proteomes" id="UP000230781"/>
    </source>
</evidence>